<dbReference type="RefSeq" id="WP_221764180.1">
    <property type="nucleotide sequence ID" value="NZ_AP024110.1"/>
</dbReference>
<evidence type="ECO:0008006" key="3">
    <source>
        <dbReference type="Google" id="ProtNLM"/>
    </source>
</evidence>
<reference evidence="1" key="1">
    <citation type="journal article" date="2021" name="Arch. Microbiol.">
        <title>Methyloradius palustris gen. nov., sp. nov., a methanol-oxidizing bacterium isolated from snow.</title>
        <authorList>
            <person name="Miyadera T."/>
            <person name="Kojima H."/>
            <person name="Fukui M."/>
        </authorList>
    </citation>
    <scope>NUCLEOTIDE SEQUENCE</scope>
    <source>
        <strain evidence="1">Zm11</strain>
    </source>
</reference>
<protein>
    <recommendedName>
        <fullName evidence="3">DUF937 domain-containing protein</fullName>
    </recommendedName>
</protein>
<dbReference type="InterPro" id="IPR045372">
    <property type="entry name" value="YidB"/>
</dbReference>
<dbReference type="KEGG" id="mpau:ZMTM_24230"/>
<dbReference type="Gene3D" id="1.10.10.690">
    <property type="entry name" value="YidB-like"/>
    <property type="match status" value="1"/>
</dbReference>
<proteinExistence type="predicted"/>
<evidence type="ECO:0000313" key="2">
    <source>
        <dbReference type="Proteomes" id="UP000826722"/>
    </source>
</evidence>
<dbReference type="Proteomes" id="UP000826722">
    <property type="component" value="Chromosome"/>
</dbReference>
<gene>
    <name evidence="1" type="ORF">ZMTM_24230</name>
</gene>
<keyword evidence="2" id="KW-1185">Reference proteome</keyword>
<sequence length="129" mass="13723">MGLFDRISGSVINKLSGEHAPKVQAALDLLSQHGGLPGVLAKFSDAGFEAQVESWIGDGANLPLTAAQVKKALGEDTLTEIGNKFDLRSKEVAVLLADYLPRVVDKLTHDGKVPQSQSALMMRAVSLLK</sequence>
<dbReference type="Pfam" id="PF20159">
    <property type="entry name" value="YidB"/>
    <property type="match status" value="1"/>
</dbReference>
<dbReference type="InterPro" id="IPR027405">
    <property type="entry name" value="YidB-like"/>
</dbReference>
<dbReference type="SUPFAM" id="SSF140804">
    <property type="entry name" value="YidB-like"/>
    <property type="match status" value="1"/>
</dbReference>
<evidence type="ECO:0000313" key="1">
    <source>
        <dbReference type="EMBL" id="BCM26164.1"/>
    </source>
</evidence>
<dbReference type="EMBL" id="AP024110">
    <property type="protein sequence ID" value="BCM26164.1"/>
    <property type="molecule type" value="Genomic_DNA"/>
</dbReference>
<accession>A0A8D5G1D3</accession>
<organism evidence="1 2">
    <name type="scientific">Methyloradius palustris</name>
    <dbReference type="NCBI Taxonomy" id="2778876"/>
    <lineage>
        <taxon>Bacteria</taxon>
        <taxon>Pseudomonadati</taxon>
        <taxon>Pseudomonadota</taxon>
        <taxon>Betaproteobacteria</taxon>
        <taxon>Nitrosomonadales</taxon>
        <taxon>Methylophilaceae</taxon>
        <taxon>Methyloradius</taxon>
    </lineage>
</organism>
<dbReference type="AlphaFoldDB" id="A0A8D5G1D3"/>
<name>A0A8D5G1D3_9PROT</name>